<sequence length="352" mass="39092">MLPPNFDELPPVEGMPAGCAWGVFDKDGKKDVYGTLNLITPEVIKRAAKEVRQGISISLNWPIGSIKIPGFFRKSLCHNVFEMKDMQSGDHYGFDDEVEFNTQASSQWDSLSMFQDVIVFWKELLTSQPAHFMHLPTQLTYNGTKPTIETLQAPDPANQLPTLDHWHQRGCVTSRGVLIDFKNYAESHGLHYDQFSSFRIGSEDLEKVAAWEGLTFRPGDILLIRFGVTEALGQMSGAQQGAAMGAGRMCGLEGSKDMARWLWDQHFAAVVSDNMAVEAMPPIIYGVEQPFHELVLHQWCLSLLGMPLGELWDLKALGEACWASKQYSFLLTSSPLNYPGAVGSPPNALAIL</sequence>
<dbReference type="Gene3D" id="3.50.30.50">
    <property type="entry name" value="Putative cyclase"/>
    <property type="match status" value="1"/>
</dbReference>
<gene>
    <name evidence="2" type="ORF">POLS_LOCUS5404</name>
</gene>
<evidence type="ECO:0008006" key="4">
    <source>
        <dbReference type="Google" id="ProtNLM"/>
    </source>
</evidence>
<dbReference type="EMBL" id="CAJVOS010000027">
    <property type="protein sequence ID" value="CAG8127097.1"/>
    <property type="molecule type" value="Genomic_DNA"/>
</dbReference>
<dbReference type="SUPFAM" id="SSF102198">
    <property type="entry name" value="Putative cyclase"/>
    <property type="match status" value="1"/>
</dbReference>
<evidence type="ECO:0000256" key="1">
    <source>
        <dbReference type="ARBA" id="ARBA00007865"/>
    </source>
</evidence>
<dbReference type="OrthoDB" id="5396at2759"/>
<dbReference type="PANTHER" id="PTHR34861">
    <property type="match status" value="1"/>
</dbReference>
<dbReference type="GO" id="GO:0004061">
    <property type="term" value="F:arylformamidase activity"/>
    <property type="evidence" value="ECO:0007669"/>
    <property type="project" value="InterPro"/>
</dbReference>
<evidence type="ECO:0000313" key="3">
    <source>
        <dbReference type="Proteomes" id="UP001153618"/>
    </source>
</evidence>
<comment type="caution">
    <text evidence="2">The sequence shown here is derived from an EMBL/GenBank/DDBJ whole genome shotgun (WGS) entry which is preliminary data.</text>
</comment>
<name>A0A9W4HU25_PENOL</name>
<reference evidence="2" key="1">
    <citation type="submission" date="2021-07" db="EMBL/GenBank/DDBJ databases">
        <authorList>
            <person name="Branca A.L. A."/>
        </authorList>
    </citation>
    <scope>NUCLEOTIDE SEQUENCE</scope>
</reference>
<dbReference type="Pfam" id="PF04199">
    <property type="entry name" value="Cyclase"/>
    <property type="match status" value="1"/>
</dbReference>
<organism evidence="2 3">
    <name type="scientific">Penicillium olsonii</name>
    <dbReference type="NCBI Taxonomy" id="99116"/>
    <lineage>
        <taxon>Eukaryota</taxon>
        <taxon>Fungi</taxon>
        <taxon>Dikarya</taxon>
        <taxon>Ascomycota</taxon>
        <taxon>Pezizomycotina</taxon>
        <taxon>Eurotiomycetes</taxon>
        <taxon>Eurotiomycetidae</taxon>
        <taxon>Eurotiales</taxon>
        <taxon>Aspergillaceae</taxon>
        <taxon>Penicillium</taxon>
    </lineage>
</organism>
<accession>A0A9W4HU25</accession>
<evidence type="ECO:0000313" key="2">
    <source>
        <dbReference type="EMBL" id="CAG8127097.1"/>
    </source>
</evidence>
<dbReference type="PANTHER" id="PTHR34861:SF10">
    <property type="entry name" value="CYCLASE"/>
    <property type="match status" value="1"/>
</dbReference>
<proteinExistence type="inferred from homology"/>
<dbReference type="GO" id="GO:0019441">
    <property type="term" value="P:L-tryptophan catabolic process to kynurenine"/>
    <property type="evidence" value="ECO:0007669"/>
    <property type="project" value="InterPro"/>
</dbReference>
<dbReference type="AlphaFoldDB" id="A0A9W4HU25"/>
<protein>
    <recommendedName>
        <fullName evidence="4">Cyclase</fullName>
    </recommendedName>
</protein>
<dbReference type="Proteomes" id="UP001153618">
    <property type="component" value="Unassembled WGS sequence"/>
</dbReference>
<keyword evidence="3" id="KW-1185">Reference proteome</keyword>
<comment type="similarity">
    <text evidence="1">Belongs to the Cyclase 1 superfamily.</text>
</comment>
<dbReference type="InterPro" id="IPR037175">
    <property type="entry name" value="KFase_sf"/>
</dbReference>
<dbReference type="InterPro" id="IPR007325">
    <property type="entry name" value="KFase/CYL"/>
</dbReference>